<protein>
    <submittedName>
        <fullName evidence="4">Alpha/beta hydrolase</fullName>
    </submittedName>
</protein>
<reference evidence="5" key="1">
    <citation type="journal article" date="2019" name="Int. J. Syst. Evol. Microbiol.">
        <title>The Global Catalogue of Microorganisms (GCM) 10K type strain sequencing project: providing services to taxonomists for standard genome sequencing and annotation.</title>
        <authorList>
            <consortium name="The Broad Institute Genomics Platform"/>
            <consortium name="The Broad Institute Genome Sequencing Center for Infectious Disease"/>
            <person name="Wu L."/>
            <person name="Ma J."/>
        </authorList>
    </citation>
    <scope>NUCLEOTIDE SEQUENCE [LARGE SCALE GENOMIC DNA]</scope>
    <source>
        <strain evidence="5">IBRC-M 10908</strain>
    </source>
</reference>
<gene>
    <name evidence="4" type="ORF">ACFPET_02390</name>
</gene>
<evidence type="ECO:0000259" key="3">
    <source>
        <dbReference type="Pfam" id="PF06259"/>
    </source>
</evidence>
<dbReference type="GO" id="GO:0016787">
    <property type="term" value="F:hydrolase activity"/>
    <property type="evidence" value="ECO:0007669"/>
    <property type="project" value="UniProtKB-KW"/>
</dbReference>
<feature type="coiled-coil region" evidence="1">
    <location>
        <begin position="266"/>
        <end position="331"/>
    </location>
</feature>
<keyword evidence="4" id="KW-0378">Hydrolase</keyword>
<sequence length="594" mass="64763">MSSSITWETLRDTDFGAFENAADLWSKHLQNNGEIEDRLLRDIAPLKDDDNDEFDGDSADAARTYFRRNADRFAADLEYAEKIKTNLYDAGEWFAERQTDLGDLISRAGSDMTPGGGVGAEEFIVDQGVLDRLEEEAASDPEAERERDELIEKAETLTAEFRELLDGVREYDDELAATFQSIDDEAPSLEKKLSDPSYADSLSDEMGDKAREMAERLENGEATPAEVNEWWDSLDDAERQALADDHPGVIGGMDGIPSDVRDTANRETLGREIEDLDGEIEDLESELESLESEGGWLDDLGDKVGIGDGDREDLRDRIEELRERRDGLEGLQDKIEDPHRVPDGPSQDFFLIDYESAGDGQAVVSIGNPDTADNVNVYVPGTGADLAGASDLIDRSQSMANDAYEADSGAETANVMWLGYDAPDNVAPFQNGAGIKPEAAFQEYAEDGAKPMNSYFDGLSATGRDDATVTATGHSYGTTAIGIAARDEGLDVDNMVFVGSPGVGVDKAEDLGIDPGNVWSSTNSEDVIQYSPEFLHGTDPISDEFGGNTFHSDATRGSGVTSALENHSAYWDERNRSRDNMANIVTGQEEKVGR</sequence>
<evidence type="ECO:0000256" key="1">
    <source>
        <dbReference type="SAM" id="Coils"/>
    </source>
</evidence>
<keyword evidence="5" id="KW-1185">Reference proteome</keyword>
<dbReference type="SUPFAM" id="SSF53474">
    <property type="entry name" value="alpha/beta-Hydrolases"/>
    <property type="match status" value="1"/>
</dbReference>
<comment type="caution">
    <text evidence="4">The sequence shown here is derived from an EMBL/GenBank/DDBJ whole genome shotgun (WGS) entry which is preliminary data.</text>
</comment>
<dbReference type="InterPro" id="IPR029058">
    <property type="entry name" value="AB_hydrolase_fold"/>
</dbReference>
<dbReference type="Proteomes" id="UP001595823">
    <property type="component" value="Unassembled WGS sequence"/>
</dbReference>
<organism evidence="4 5">
    <name type="scientific">Salininema proteolyticum</name>
    <dbReference type="NCBI Taxonomy" id="1607685"/>
    <lineage>
        <taxon>Bacteria</taxon>
        <taxon>Bacillati</taxon>
        <taxon>Actinomycetota</taxon>
        <taxon>Actinomycetes</taxon>
        <taxon>Glycomycetales</taxon>
        <taxon>Glycomycetaceae</taxon>
        <taxon>Salininema</taxon>
    </lineage>
</organism>
<feature type="domain" description="DUF1023" evidence="3">
    <location>
        <begin position="357"/>
        <end position="534"/>
    </location>
</feature>
<dbReference type="RefSeq" id="WP_380617779.1">
    <property type="nucleotide sequence ID" value="NZ_JBHSDK010000002.1"/>
</dbReference>
<dbReference type="EMBL" id="JBHSDK010000002">
    <property type="protein sequence ID" value="MFC4334044.1"/>
    <property type="molecule type" value="Genomic_DNA"/>
</dbReference>
<evidence type="ECO:0000313" key="5">
    <source>
        <dbReference type="Proteomes" id="UP001595823"/>
    </source>
</evidence>
<evidence type="ECO:0000256" key="2">
    <source>
        <dbReference type="SAM" id="MobiDB-lite"/>
    </source>
</evidence>
<proteinExistence type="predicted"/>
<dbReference type="Pfam" id="PF06259">
    <property type="entry name" value="Abhydrolase_8"/>
    <property type="match status" value="1"/>
</dbReference>
<accession>A0ABV8TTG4</accession>
<keyword evidence="1" id="KW-0175">Coiled coil</keyword>
<evidence type="ECO:0000313" key="4">
    <source>
        <dbReference type="EMBL" id="MFC4334044.1"/>
    </source>
</evidence>
<dbReference type="InterPro" id="IPR010427">
    <property type="entry name" value="DUF1023"/>
</dbReference>
<name>A0ABV8TTG4_9ACTN</name>
<feature type="region of interest" description="Disordered" evidence="2">
    <location>
        <begin position="574"/>
        <end position="594"/>
    </location>
</feature>